<evidence type="ECO:0000313" key="1">
    <source>
        <dbReference type="EMBL" id="OBZ85494.1"/>
    </source>
</evidence>
<sequence length="120" mass="13452">MDITKDSTDSVVKTEQKKFNTEDTLVLIKEIVESTLKGSEYSHSKVSQWSSTIIDGCINKLKTNNTNYKYIVTCVILQNKGAGFYTGSSVFWDNQNDGSASYKFESTTMYALVNVFALSF</sequence>
<dbReference type="InterPro" id="IPR038586">
    <property type="entry name" value="Tctex-1-like_sf"/>
</dbReference>
<dbReference type="Pfam" id="PF03645">
    <property type="entry name" value="Tctex-1"/>
    <property type="match status" value="1"/>
</dbReference>
<gene>
    <name evidence="1" type="primary">dlcA</name>
    <name evidence="1" type="ORF">A0J61_06452</name>
</gene>
<dbReference type="FunCoup" id="A0A1C7NDN7">
    <property type="interactions" value="46"/>
</dbReference>
<dbReference type="OrthoDB" id="10059120at2759"/>
<accession>A0A1C7NDN7</accession>
<organism evidence="1 2">
    <name type="scientific">Choanephora cucurbitarum</name>
    <dbReference type="NCBI Taxonomy" id="101091"/>
    <lineage>
        <taxon>Eukaryota</taxon>
        <taxon>Fungi</taxon>
        <taxon>Fungi incertae sedis</taxon>
        <taxon>Mucoromycota</taxon>
        <taxon>Mucoromycotina</taxon>
        <taxon>Mucoromycetes</taxon>
        <taxon>Mucorales</taxon>
        <taxon>Mucorineae</taxon>
        <taxon>Choanephoraceae</taxon>
        <taxon>Choanephoroideae</taxon>
        <taxon>Choanephora</taxon>
    </lineage>
</organism>
<dbReference type="GO" id="GO:0005737">
    <property type="term" value="C:cytoplasm"/>
    <property type="evidence" value="ECO:0007669"/>
    <property type="project" value="TreeGrafter"/>
</dbReference>
<dbReference type="PANTHER" id="PTHR21255">
    <property type="entry name" value="T-COMPLEX-ASSOCIATED-TESTIS-EXPRESSED 1/ DYNEIN LIGHT CHAIN"/>
    <property type="match status" value="1"/>
</dbReference>
<dbReference type="STRING" id="101091.A0A1C7NDN7"/>
<comment type="caution">
    <text evidence="1">The sequence shown here is derived from an EMBL/GenBank/DDBJ whole genome shotgun (WGS) entry which is preliminary data.</text>
</comment>
<dbReference type="GO" id="GO:0045505">
    <property type="term" value="F:dynein intermediate chain binding"/>
    <property type="evidence" value="ECO:0007669"/>
    <property type="project" value="TreeGrafter"/>
</dbReference>
<dbReference type="GO" id="GO:0005868">
    <property type="term" value="C:cytoplasmic dynein complex"/>
    <property type="evidence" value="ECO:0007669"/>
    <property type="project" value="TreeGrafter"/>
</dbReference>
<evidence type="ECO:0000313" key="2">
    <source>
        <dbReference type="Proteomes" id="UP000093000"/>
    </source>
</evidence>
<proteinExistence type="predicted"/>
<dbReference type="AlphaFoldDB" id="A0A1C7NDN7"/>
<dbReference type="Gene3D" id="3.30.1140.40">
    <property type="entry name" value="Tctex-1"/>
    <property type="match status" value="1"/>
</dbReference>
<reference evidence="1 2" key="1">
    <citation type="submission" date="2016-03" db="EMBL/GenBank/DDBJ databases">
        <title>Choanephora cucurbitarum.</title>
        <authorList>
            <person name="Min B."/>
            <person name="Park H."/>
            <person name="Park J.-H."/>
            <person name="Shin H.-D."/>
            <person name="Choi I.-G."/>
        </authorList>
    </citation>
    <scope>NUCLEOTIDE SEQUENCE [LARGE SCALE GENOMIC DNA]</scope>
    <source>
        <strain evidence="1 2">KUS-F28377</strain>
    </source>
</reference>
<dbReference type="CDD" id="cd21455">
    <property type="entry name" value="DLC-like_DYNLT1_DYNLT3"/>
    <property type="match status" value="1"/>
</dbReference>
<dbReference type="GO" id="GO:0007018">
    <property type="term" value="P:microtubule-based movement"/>
    <property type="evidence" value="ECO:0007669"/>
    <property type="project" value="TreeGrafter"/>
</dbReference>
<keyword evidence="2" id="KW-1185">Reference proteome</keyword>
<dbReference type="InParanoid" id="A0A1C7NDN7"/>
<protein>
    <submittedName>
        <fullName evidence="1">Dynein light chain Tctex-type</fullName>
    </submittedName>
</protein>
<dbReference type="PANTHER" id="PTHR21255:SF4">
    <property type="entry name" value="DYNEIN LIGHT CHAIN TCTEX-TYPE"/>
    <property type="match status" value="1"/>
</dbReference>
<name>A0A1C7NDN7_9FUNG</name>
<dbReference type="EMBL" id="LUGH01000390">
    <property type="protein sequence ID" value="OBZ85494.1"/>
    <property type="molecule type" value="Genomic_DNA"/>
</dbReference>
<dbReference type="InterPro" id="IPR005334">
    <property type="entry name" value="Tctex-1-like"/>
</dbReference>
<dbReference type="Proteomes" id="UP000093000">
    <property type="component" value="Unassembled WGS sequence"/>
</dbReference>